<evidence type="ECO:0000256" key="1">
    <source>
        <dbReference type="SAM" id="MobiDB-lite"/>
    </source>
</evidence>
<proteinExistence type="predicted"/>
<evidence type="ECO:0000313" key="4">
    <source>
        <dbReference type="Proteomes" id="UP000235392"/>
    </source>
</evidence>
<evidence type="ECO:0000313" key="2">
    <source>
        <dbReference type="EMBL" id="PLW14555.1"/>
    </source>
</evidence>
<feature type="compositionally biased region" description="Basic and acidic residues" evidence="1">
    <location>
        <begin position="77"/>
        <end position="88"/>
    </location>
</feature>
<dbReference type="EMBL" id="PGCI01000820">
    <property type="protein sequence ID" value="PLW14555.1"/>
    <property type="molecule type" value="Genomic_DNA"/>
</dbReference>
<comment type="caution">
    <text evidence="2">The sequence shown here is derived from an EMBL/GenBank/DDBJ whole genome shotgun (WGS) entry which is preliminary data.</text>
</comment>
<accession>A0A2N5SMU4</accession>
<gene>
    <name evidence="3" type="ORF">PCASD_02263</name>
    <name evidence="2" type="ORF">PCASD_20397</name>
</gene>
<reference evidence="2 4" key="1">
    <citation type="submission" date="2017-11" db="EMBL/GenBank/DDBJ databases">
        <title>De novo assembly and phasing of dikaryotic genomes from two isolates of Puccinia coronata f. sp. avenae, the causal agent of oat crown rust.</title>
        <authorList>
            <person name="Miller M.E."/>
            <person name="Zhang Y."/>
            <person name="Omidvar V."/>
            <person name="Sperschneider J."/>
            <person name="Schwessinger B."/>
            <person name="Raley C."/>
            <person name="Palmer J.M."/>
            <person name="Garnica D."/>
            <person name="Upadhyaya N."/>
            <person name="Rathjen J."/>
            <person name="Taylor J.M."/>
            <person name="Park R.F."/>
            <person name="Dodds P.N."/>
            <person name="Hirsch C.D."/>
            <person name="Kianian S.F."/>
            <person name="Figueroa M."/>
        </authorList>
    </citation>
    <scope>NUCLEOTIDE SEQUENCE [LARGE SCALE GENOMIC DNA]</scope>
    <source>
        <strain evidence="2">12SD80</strain>
    </source>
</reference>
<dbReference type="AlphaFoldDB" id="A0A2N5SMU4"/>
<organism evidence="2 4">
    <name type="scientific">Puccinia coronata f. sp. avenae</name>
    <dbReference type="NCBI Taxonomy" id="200324"/>
    <lineage>
        <taxon>Eukaryota</taxon>
        <taxon>Fungi</taxon>
        <taxon>Dikarya</taxon>
        <taxon>Basidiomycota</taxon>
        <taxon>Pucciniomycotina</taxon>
        <taxon>Pucciniomycetes</taxon>
        <taxon>Pucciniales</taxon>
        <taxon>Pucciniaceae</taxon>
        <taxon>Puccinia</taxon>
    </lineage>
</organism>
<dbReference type="EMBL" id="PGCI01000015">
    <property type="protein sequence ID" value="PLW49630.1"/>
    <property type="molecule type" value="Genomic_DNA"/>
</dbReference>
<feature type="region of interest" description="Disordered" evidence="1">
    <location>
        <begin position="57"/>
        <end position="107"/>
    </location>
</feature>
<dbReference type="Proteomes" id="UP000235392">
    <property type="component" value="Unassembled WGS sequence"/>
</dbReference>
<evidence type="ECO:0000313" key="3">
    <source>
        <dbReference type="EMBL" id="PLW49630.1"/>
    </source>
</evidence>
<protein>
    <submittedName>
        <fullName evidence="2">Uncharacterized protein</fullName>
    </submittedName>
</protein>
<name>A0A2N5SMU4_9BASI</name>
<sequence>MKSPQGLRIKVEGFVQVDYTFEGVYSCPDIICGIYSIHNSSHTSHKFVHGMGLRPRSTEDWVGEERPAEDGQTSKSSDIHEQTSRPFEEVPEASEINPGKSVKRLLE</sequence>
<feature type="compositionally biased region" description="Basic and acidic residues" evidence="1">
    <location>
        <begin position="57"/>
        <end position="69"/>
    </location>
</feature>